<evidence type="ECO:0000256" key="2">
    <source>
        <dbReference type="ARBA" id="ARBA00022679"/>
    </source>
</evidence>
<name>A0AAP2DFX6_9BACT</name>
<comment type="caution">
    <text evidence="6">The sequence shown here is derived from an EMBL/GenBank/DDBJ whole genome shotgun (WGS) entry which is preliminary data.</text>
</comment>
<keyword evidence="3" id="KW-0479">Metal-binding</keyword>
<evidence type="ECO:0000313" key="6">
    <source>
        <dbReference type="EMBL" id="MBT1695475.1"/>
    </source>
</evidence>
<dbReference type="PROSITE" id="PS00801">
    <property type="entry name" value="TRANSKETOLASE_1"/>
    <property type="match status" value="1"/>
</dbReference>
<feature type="domain" description="Transketolase N-terminal" evidence="5">
    <location>
        <begin position="6"/>
        <end position="259"/>
    </location>
</feature>
<dbReference type="InterPro" id="IPR029061">
    <property type="entry name" value="THDP-binding"/>
</dbReference>
<dbReference type="Proteomes" id="UP001319200">
    <property type="component" value="Unassembled WGS sequence"/>
</dbReference>
<reference evidence="6 7" key="1">
    <citation type="submission" date="2021-05" db="EMBL/GenBank/DDBJ databases">
        <title>A Polyphasic approach of four new species of the genus Ohtaekwangia: Ohtaekwangia histidinii sp. nov., Ohtaekwangia cretensis sp. nov., Ohtaekwangia indiensis sp. nov., Ohtaekwangia reichenbachii sp. nov. from diverse environment.</title>
        <authorList>
            <person name="Octaviana S."/>
        </authorList>
    </citation>
    <scope>NUCLEOTIDE SEQUENCE [LARGE SCALE GENOMIC DNA]</scope>
    <source>
        <strain evidence="6 7">PWU4</strain>
    </source>
</reference>
<evidence type="ECO:0000256" key="1">
    <source>
        <dbReference type="ARBA" id="ARBA00001964"/>
    </source>
</evidence>
<evidence type="ECO:0000256" key="3">
    <source>
        <dbReference type="ARBA" id="ARBA00022723"/>
    </source>
</evidence>
<dbReference type="SUPFAM" id="SSF52518">
    <property type="entry name" value="Thiamin diphosphate-binding fold (THDP-binding)"/>
    <property type="match status" value="1"/>
</dbReference>
<comment type="cofactor">
    <cofactor evidence="1">
        <name>thiamine diphosphate</name>
        <dbReference type="ChEBI" id="CHEBI:58937"/>
    </cofactor>
</comment>
<dbReference type="Pfam" id="PF00456">
    <property type="entry name" value="Transketolase_N"/>
    <property type="match status" value="1"/>
</dbReference>
<sequence length="272" mass="30773">MTTNAEEVAEIRDIIVDSLVRCGGGHFGGALSVTDILWVLYKRILRLDRSAFDRHDRIILSKGHACIAQYAILAKLGYFDLEELERYAQFNSLLEGHPDMLKTPGIDFSSGSLGQGLSIGLGMAMGLAKARRDVWVIMGDGECQEGQVWEAVQLAERYKRGNLKAVVDYNKYQEYGWFFDPECNKEPVEKLGRKFESFGWKVWDVDGHDHLQLQDTFKMVAEYQEGPCVVLAHTIKGKGYALIERDPIRFHCGELSEEEQRGITAQKIPVKL</sequence>
<organism evidence="6 7">
    <name type="scientific">Chryseosolibacter histidini</name>
    <dbReference type="NCBI Taxonomy" id="2782349"/>
    <lineage>
        <taxon>Bacteria</taxon>
        <taxon>Pseudomonadati</taxon>
        <taxon>Bacteroidota</taxon>
        <taxon>Cytophagia</taxon>
        <taxon>Cytophagales</taxon>
        <taxon>Chryseotaleaceae</taxon>
        <taxon>Chryseosolibacter</taxon>
    </lineage>
</organism>
<keyword evidence="2" id="KW-0808">Transferase</keyword>
<accession>A0AAP2DFX6</accession>
<evidence type="ECO:0000256" key="4">
    <source>
        <dbReference type="ARBA" id="ARBA00023052"/>
    </source>
</evidence>
<dbReference type="InterPro" id="IPR049557">
    <property type="entry name" value="Transketolase_CS"/>
</dbReference>
<evidence type="ECO:0000313" key="7">
    <source>
        <dbReference type="Proteomes" id="UP001319200"/>
    </source>
</evidence>
<dbReference type="RefSeq" id="WP_254159664.1">
    <property type="nucleotide sequence ID" value="NZ_JAHESF010000001.1"/>
</dbReference>
<dbReference type="PANTHER" id="PTHR47514:SF2">
    <property type="entry name" value="TRANSKETOLASE"/>
    <property type="match status" value="1"/>
</dbReference>
<dbReference type="GO" id="GO:0016740">
    <property type="term" value="F:transferase activity"/>
    <property type="evidence" value="ECO:0007669"/>
    <property type="project" value="UniProtKB-KW"/>
</dbReference>
<dbReference type="GO" id="GO:0046872">
    <property type="term" value="F:metal ion binding"/>
    <property type="evidence" value="ECO:0007669"/>
    <property type="project" value="UniProtKB-KW"/>
</dbReference>
<gene>
    <name evidence="6" type="ORF">KK083_01215</name>
</gene>
<evidence type="ECO:0000259" key="5">
    <source>
        <dbReference type="Pfam" id="PF00456"/>
    </source>
</evidence>
<keyword evidence="4" id="KW-0786">Thiamine pyrophosphate</keyword>
<dbReference type="InterPro" id="IPR005474">
    <property type="entry name" value="Transketolase_N"/>
</dbReference>
<proteinExistence type="predicted"/>
<dbReference type="PANTHER" id="PTHR47514">
    <property type="entry name" value="TRANSKETOLASE N-TERMINAL SECTION-RELATED"/>
    <property type="match status" value="1"/>
</dbReference>
<protein>
    <submittedName>
        <fullName evidence="6">Transketolase</fullName>
    </submittedName>
</protein>
<dbReference type="CDD" id="cd02012">
    <property type="entry name" value="TPP_TK"/>
    <property type="match status" value="1"/>
</dbReference>
<dbReference type="Gene3D" id="3.40.50.970">
    <property type="match status" value="1"/>
</dbReference>
<dbReference type="EMBL" id="JAHESF010000001">
    <property type="protein sequence ID" value="MBT1695475.1"/>
    <property type="molecule type" value="Genomic_DNA"/>
</dbReference>
<dbReference type="AlphaFoldDB" id="A0AAP2DFX6"/>
<keyword evidence="7" id="KW-1185">Reference proteome</keyword>